<evidence type="ECO:0000256" key="4">
    <source>
        <dbReference type="ARBA" id="ARBA00022801"/>
    </source>
</evidence>
<dbReference type="InterPro" id="IPR011805">
    <property type="entry name" value="RNase_R"/>
</dbReference>
<gene>
    <name evidence="7" type="primary">rnr</name>
    <name evidence="9" type="ORF">SAMN05661003_104203</name>
</gene>
<dbReference type="Pfam" id="PF00773">
    <property type="entry name" value="RNB"/>
    <property type="match status" value="1"/>
</dbReference>
<sequence length="726" mass="80569">MTSPELTLNGLLEQISALPRGPFSPAEILDRAGWSRTMRRPLLNQLDTLVALGLLRRSRRGSYLLVRPLQRLEGQLQRRGNALQLAGTDGQLYALAPHQSLAALSGDQVNALLLPQRQRRRAEVLLVDILRHQQTEVVGRCQASRGATGCWLLADSDGQRYQLQLPPDSAPKDLVDQVVQARIQRYPTFDSPGLAELVAVLGAADDPWTDLPRIALAHQLPLQFDAAALAEAQAAASQPVIAELAQRTDLRHLPLVTIDGADARDFDDAIALEAQPGGYWRLWVAIADVSHYVASGSALDAAAWQRGTSVYFSGSCLPMLPEALSNGICSLMPQQDRLALVLQLDCDGQGGLRQTRVHNALICSRARLTYEAVQHCLDNATSDGAAGLDETVAAMLPQLAVFCDQLRQRRLQRGALDFDLPEADIRLDDNGRVRFVGRRPRLLAHRLVEECMLLANEAVAALLTDDENTGALYRVHEAPDAQALIDFQQFIALYNLGFNLDPLRPDGRELAEVLRQAAATPQAFSIHRLLLRSMRQASYSADNVGHFGLASACYGHFTSPIRRYPDLVQHRLLKRHLGWTTTAVAPAALEPVGLHCTQCERRAMEAEREVVALRSCQFMQDRIGERFSGFVSAVTDFGFFVELDDFFIEGLVSVRHLSDDYYQYDVQTHSLTGQRRRRRFTLGQAVEVVLWQVRLEGREIDFVLADLVPRPTPQASRRRLSRGKQG</sequence>
<keyword evidence="5 7" id="KW-0269">Exonuclease</keyword>
<comment type="similarity">
    <text evidence="7">Belongs to the RNR ribonuclease family. RNase R subfamily.</text>
</comment>
<dbReference type="InterPro" id="IPR004476">
    <property type="entry name" value="RNase_II/RNase_R"/>
</dbReference>
<reference evidence="10" key="1">
    <citation type="submission" date="2016-10" db="EMBL/GenBank/DDBJ databases">
        <authorList>
            <person name="Varghese N."/>
            <person name="Submissions S."/>
        </authorList>
    </citation>
    <scope>NUCLEOTIDE SEQUENCE [LARGE SCALE GENOMIC DNA]</scope>
    <source>
        <strain evidence="10">DSM 8987</strain>
    </source>
</reference>
<dbReference type="GO" id="GO:0005829">
    <property type="term" value="C:cytosol"/>
    <property type="evidence" value="ECO:0007669"/>
    <property type="project" value="TreeGrafter"/>
</dbReference>
<accession>A0A1G7AUI9</accession>
<dbReference type="GO" id="GO:0006402">
    <property type="term" value="P:mRNA catabolic process"/>
    <property type="evidence" value="ECO:0007669"/>
    <property type="project" value="TreeGrafter"/>
</dbReference>
<keyword evidence="6 7" id="KW-0694">RNA-binding</keyword>
<dbReference type="GO" id="GO:0008859">
    <property type="term" value="F:exoribonuclease II activity"/>
    <property type="evidence" value="ECO:0007669"/>
    <property type="project" value="UniProtKB-UniRule"/>
</dbReference>
<evidence type="ECO:0000256" key="7">
    <source>
        <dbReference type="HAMAP-Rule" id="MF_01895"/>
    </source>
</evidence>
<dbReference type="PANTHER" id="PTHR23355:SF9">
    <property type="entry name" value="DIS3-LIKE EXONUCLEASE 2"/>
    <property type="match status" value="1"/>
</dbReference>
<evidence type="ECO:0000256" key="1">
    <source>
        <dbReference type="ARBA" id="ARBA00001849"/>
    </source>
</evidence>
<evidence type="ECO:0000256" key="6">
    <source>
        <dbReference type="ARBA" id="ARBA00022884"/>
    </source>
</evidence>
<evidence type="ECO:0000256" key="3">
    <source>
        <dbReference type="ARBA" id="ARBA00022722"/>
    </source>
</evidence>
<dbReference type="EC" id="3.1.13.1" evidence="7"/>
<evidence type="ECO:0000313" key="10">
    <source>
        <dbReference type="Proteomes" id="UP000243205"/>
    </source>
</evidence>
<dbReference type="PANTHER" id="PTHR23355">
    <property type="entry name" value="RIBONUCLEASE"/>
    <property type="match status" value="1"/>
</dbReference>
<organism evidence="9 10">
    <name type="scientific">Desulfuromonas thiophila</name>
    <dbReference type="NCBI Taxonomy" id="57664"/>
    <lineage>
        <taxon>Bacteria</taxon>
        <taxon>Pseudomonadati</taxon>
        <taxon>Thermodesulfobacteriota</taxon>
        <taxon>Desulfuromonadia</taxon>
        <taxon>Desulfuromonadales</taxon>
        <taxon>Desulfuromonadaceae</taxon>
        <taxon>Desulfuromonas</taxon>
    </lineage>
</organism>
<dbReference type="PROSITE" id="PS50126">
    <property type="entry name" value="S1"/>
    <property type="match status" value="1"/>
</dbReference>
<comment type="subcellular location">
    <subcellularLocation>
        <location evidence="7">Cytoplasm</location>
    </subcellularLocation>
</comment>
<evidence type="ECO:0000256" key="5">
    <source>
        <dbReference type="ARBA" id="ARBA00022839"/>
    </source>
</evidence>
<evidence type="ECO:0000313" key="9">
    <source>
        <dbReference type="EMBL" id="SDE18382.1"/>
    </source>
</evidence>
<dbReference type="InterPro" id="IPR003029">
    <property type="entry name" value="S1_domain"/>
</dbReference>
<protein>
    <recommendedName>
        <fullName evidence="7">Ribonuclease R</fullName>
        <shortName evidence="7">RNase R</shortName>
        <ecNumber evidence="7">3.1.13.1</ecNumber>
    </recommendedName>
</protein>
<dbReference type="SMART" id="SM00955">
    <property type="entry name" value="RNB"/>
    <property type="match status" value="1"/>
</dbReference>
<dbReference type="InterPro" id="IPR012340">
    <property type="entry name" value="NA-bd_OB-fold"/>
</dbReference>
<feature type="domain" description="S1 motif" evidence="8">
    <location>
        <begin position="624"/>
        <end position="705"/>
    </location>
</feature>
<keyword evidence="3 7" id="KW-0540">Nuclease</keyword>
<dbReference type="HAMAP" id="MF_01895">
    <property type="entry name" value="RNase_R"/>
    <property type="match status" value="1"/>
</dbReference>
<keyword evidence="4 7" id="KW-0378">Hydrolase</keyword>
<comment type="function">
    <text evidence="7">3'-5' exoribonuclease that releases 5'-nucleoside monophosphates and is involved in maturation of structured RNAs.</text>
</comment>
<dbReference type="RefSeq" id="WP_092077387.1">
    <property type="nucleotide sequence ID" value="NZ_FNAQ01000004.1"/>
</dbReference>
<dbReference type="STRING" id="57664.SAMN05661003_104203"/>
<dbReference type="SUPFAM" id="SSF50249">
    <property type="entry name" value="Nucleic acid-binding proteins"/>
    <property type="match status" value="3"/>
</dbReference>
<dbReference type="Pfam" id="PF00575">
    <property type="entry name" value="S1"/>
    <property type="match status" value="1"/>
</dbReference>
<dbReference type="AlphaFoldDB" id="A0A1G7AUI9"/>
<dbReference type="InterPro" id="IPR001900">
    <property type="entry name" value="RNase_II/R"/>
</dbReference>
<dbReference type="SMART" id="SM00316">
    <property type="entry name" value="S1"/>
    <property type="match status" value="1"/>
</dbReference>
<dbReference type="NCBIfam" id="TIGR00358">
    <property type="entry name" value="3_prime_RNase"/>
    <property type="match status" value="1"/>
</dbReference>
<comment type="catalytic activity">
    <reaction evidence="1 7">
        <text>Exonucleolytic cleavage in the 3'- to 5'-direction to yield nucleoside 5'-phosphates.</text>
        <dbReference type="EC" id="3.1.13.1"/>
    </reaction>
</comment>
<dbReference type="InterPro" id="IPR050180">
    <property type="entry name" value="RNR_Ribonuclease"/>
</dbReference>
<evidence type="ECO:0000259" key="8">
    <source>
        <dbReference type="PROSITE" id="PS50126"/>
    </source>
</evidence>
<proteinExistence type="inferred from homology"/>
<keyword evidence="10" id="KW-1185">Reference proteome</keyword>
<keyword evidence="2 7" id="KW-0963">Cytoplasm</keyword>
<dbReference type="CDD" id="cd04471">
    <property type="entry name" value="S1_RNase_R"/>
    <property type="match status" value="1"/>
</dbReference>
<name>A0A1G7AUI9_9BACT</name>
<dbReference type="Gene3D" id="2.40.50.140">
    <property type="entry name" value="Nucleic acid-binding proteins"/>
    <property type="match status" value="1"/>
</dbReference>
<evidence type="ECO:0000256" key="2">
    <source>
        <dbReference type="ARBA" id="ARBA00022490"/>
    </source>
</evidence>
<dbReference type="OrthoDB" id="9764149at2"/>
<dbReference type="EMBL" id="FNAQ01000004">
    <property type="protein sequence ID" value="SDE18382.1"/>
    <property type="molecule type" value="Genomic_DNA"/>
</dbReference>
<dbReference type="NCBIfam" id="TIGR02063">
    <property type="entry name" value="RNase_R"/>
    <property type="match status" value="1"/>
</dbReference>
<dbReference type="GO" id="GO:0003723">
    <property type="term" value="F:RNA binding"/>
    <property type="evidence" value="ECO:0007669"/>
    <property type="project" value="UniProtKB-UniRule"/>
</dbReference>
<dbReference type="Proteomes" id="UP000243205">
    <property type="component" value="Unassembled WGS sequence"/>
</dbReference>